<dbReference type="Proteomes" id="UP001519535">
    <property type="component" value="Unassembled WGS sequence"/>
</dbReference>
<sequence length="269" mass="25148">MSEQHRTGRRAARRRRALGAGTAAGAFLAFGLGPLAPSAQADGEFDWLTDLVDAMTGTVATAGPDTHGLDLDGWFNPATWDQQLPGVDEASSAAAGAGLGAGELGDYTTLLLPLYTGLHTSIENWIHSPFGQTVDGFINTVAGSKVIGDGTAGTATDPNGGDAGWLFGDGGAGYNATADGAAGGNGGDAGFFGNGGTGGSGGTGGTGGDGGAGGTQFGIGGAGGAGGAGLTGGDGGNGGTGGAGMGLLLNVGGVGGTGGIGGAGTADTA</sequence>
<dbReference type="EMBL" id="JAHCLR010000122">
    <property type="protein sequence ID" value="MBS9536276.1"/>
    <property type="molecule type" value="Genomic_DNA"/>
</dbReference>
<evidence type="ECO:0000313" key="3">
    <source>
        <dbReference type="Proteomes" id="UP001519535"/>
    </source>
</evidence>
<name>A0ABS5RPW2_9MYCO</name>
<accession>A0ABS5RPW2</accession>
<evidence type="ECO:0008006" key="4">
    <source>
        <dbReference type="Google" id="ProtNLM"/>
    </source>
</evidence>
<evidence type="ECO:0000256" key="1">
    <source>
        <dbReference type="SAM" id="SignalP"/>
    </source>
</evidence>
<organism evidence="2 3">
    <name type="scientific">Mycolicibacter acidiphilus</name>
    <dbReference type="NCBI Taxonomy" id="2835306"/>
    <lineage>
        <taxon>Bacteria</taxon>
        <taxon>Bacillati</taxon>
        <taxon>Actinomycetota</taxon>
        <taxon>Actinomycetes</taxon>
        <taxon>Mycobacteriales</taxon>
        <taxon>Mycobacteriaceae</taxon>
        <taxon>Mycolicibacter</taxon>
    </lineage>
</organism>
<comment type="caution">
    <text evidence="2">The sequence shown here is derived from an EMBL/GenBank/DDBJ whole genome shotgun (WGS) entry which is preliminary data.</text>
</comment>
<feature type="non-terminal residue" evidence="2">
    <location>
        <position position="269"/>
    </location>
</feature>
<keyword evidence="3" id="KW-1185">Reference proteome</keyword>
<protein>
    <recommendedName>
        <fullName evidence="4">PE-PGRS family protein</fullName>
    </recommendedName>
</protein>
<dbReference type="InterPro" id="IPR006311">
    <property type="entry name" value="TAT_signal"/>
</dbReference>
<feature type="signal peptide" evidence="1">
    <location>
        <begin position="1"/>
        <end position="41"/>
    </location>
</feature>
<dbReference type="RefSeq" id="WP_372451456.1">
    <property type="nucleotide sequence ID" value="NZ_JAHCLR010000122.1"/>
</dbReference>
<dbReference type="Pfam" id="PF21526">
    <property type="entry name" value="PGRS"/>
    <property type="match status" value="1"/>
</dbReference>
<reference evidence="2 3" key="1">
    <citation type="submission" date="2021-05" db="EMBL/GenBank/DDBJ databases">
        <title>Mycobacterium acidophilum sp. nov., an extremely acid-tolerant member of the genus Mycobacterium.</title>
        <authorList>
            <person name="Xia J."/>
        </authorList>
    </citation>
    <scope>NUCLEOTIDE SEQUENCE [LARGE SCALE GENOMIC DNA]</scope>
    <source>
        <strain evidence="2 3">M1</strain>
    </source>
</reference>
<feature type="chain" id="PRO_5047330334" description="PE-PGRS family protein" evidence="1">
    <location>
        <begin position="42"/>
        <end position="269"/>
    </location>
</feature>
<gene>
    <name evidence="2" type="ORF">KIH27_22115</name>
</gene>
<dbReference type="InterPro" id="IPR048996">
    <property type="entry name" value="PGRS_rpt"/>
</dbReference>
<proteinExistence type="predicted"/>
<keyword evidence="1" id="KW-0732">Signal</keyword>
<evidence type="ECO:0000313" key="2">
    <source>
        <dbReference type="EMBL" id="MBS9536276.1"/>
    </source>
</evidence>
<dbReference type="PROSITE" id="PS51318">
    <property type="entry name" value="TAT"/>
    <property type="match status" value="1"/>
</dbReference>